<dbReference type="GO" id="GO:0003824">
    <property type="term" value="F:catalytic activity"/>
    <property type="evidence" value="ECO:0007669"/>
    <property type="project" value="UniProtKB-ARBA"/>
</dbReference>
<evidence type="ECO:0000313" key="3">
    <source>
        <dbReference type="Proteomes" id="UP000249324"/>
    </source>
</evidence>
<name>A0ABD6FIN2_9PSEU</name>
<dbReference type="CDD" id="cd06558">
    <property type="entry name" value="crotonase-like"/>
    <property type="match status" value="1"/>
</dbReference>
<evidence type="ECO:0000313" key="2">
    <source>
        <dbReference type="EMBL" id="MFO7193885.1"/>
    </source>
</evidence>
<dbReference type="EMBL" id="QGUI02000295">
    <property type="protein sequence ID" value="MFO7193885.1"/>
    <property type="molecule type" value="Genomic_DNA"/>
</dbReference>
<organism evidence="2 3">
    <name type="scientific">Thermocrispum agreste</name>
    <dbReference type="NCBI Taxonomy" id="37925"/>
    <lineage>
        <taxon>Bacteria</taxon>
        <taxon>Bacillati</taxon>
        <taxon>Actinomycetota</taxon>
        <taxon>Actinomycetes</taxon>
        <taxon>Pseudonocardiales</taxon>
        <taxon>Pseudonocardiaceae</taxon>
        <taxon>Thermocrispum</taxon>
    </lineage>
</organism>
<sequence length="270" mass="28285">MSTVHDQAAGEVLITSDQAGVRTITLNRPQAYNALNVELKEALRDALVAAAAAEDVRAVVLTGAGKAFCAGQDLKEHIALLDAQDPAPLRTVEEHYNPIVRALATMPKPTVAAVNGSAAGAGAAFSYACDLRVAGRSASFTGAFAGVGLGPDSGASWTLQRLVGFGRAMELMMLGRKVGADEALRIGLVNEVVDDDAVLSRAQELAAQLAAGPTAAYREIRQVLIAASTSTLDEALENEKAAQTRLGATHDHREAVDAFVNKRRPRFTGK</sequence>
<comment type="similarity">
    <text evidence="1">Belongs to the enoyl-CoA hydratase/isomerase family.</text>
</comment>
<dbReference type="InterPro" id="IPR029045">
    <property type="entry name" value="ClpP/crotonase-like_dom_sf"/>
</dbReference>
<evidence type="ECO:0000256" key="1">
    <source>
        <dbReference type="ARBA" id="ARBA00005254"/>
    </source>
</evidence>
<reference evidence="2 3" key="1">
    <citation type="journal article" date="2021" name="BMC Genomics">
        <title>Genome-resolved metagenome and metatranscriptome analyses of thermophilic composting reveal key bacterial players and their metabolic interactions.</title>
        <authorList>
            <person name="Braga L.P.P."/>
            <person name="Pereira R.V."/>
            <person name="Martins L.F."/>
            <person name="Moura L.M.S."/>
            <person name="Sanchez F.B."/>
            <person name="Patane J.S.L."/>
            <person name="da Silva A.M."/>
            <person name="Setubal J.C."/>
        </authorList>
    </citation>
    <scope>NUCLEOTIDE SEQUENCE [LARGE SCALE GENOMIC DNA]</scope>
    <source>
        <strain evidence="2">ZC4RG45</strain>
    </source>
</reference>
<dbReference type="Gene3D" id="3.90.226.10">
    <property type="entry name" value="2-enoyl-CoA Hydratase, Chain A, domain 1"/>
    <property type="match status" value="1"/>
</dbReference>
<dbReference type="PANTHER" id="PTHR43459">
    <property type="entry name" value="ENOYL-COA HYDRATASE"/>
    <property type="match status" value="1"/>
</dbReference>
<comment type="caution">
    <text evidence="2">The sequence shown here is derived from an EMBL/GenBank/DDBJ whole genome shotgun (WGS) entry which is preliminary data.</text>
</comment>
<accession>A0ABD6FIN2</accession>
<proteinExistence type="inferred from homology"/>
<protein>
    <submittedName>
        <fullName evidence="2">Enoyl-CoA hydratase-related protein</fullName>
    </submittedName>
</protein>
<dbReference type="Pfam" id="PF00378">
    <property type="entry name" value="ECH_1"/>
    <property type="match status" value="1"/>
</dbReference>
<dbReference type="PANTHER" id="PTHR43459:SF1">
    <property type="entry name" value="EG:BACN32G11.4 PROTEIN"/>
    <property type="match status" value="1"/>
</dbReference>
<dbReference type="InterPro" id="IPR014748">
    <property type="entry name" value="Enoyl-CoA_hydra_C"/>
</dbReference>
<dbReference type="InterPro" id="IPR001753">
    <property type="entry name" value="Enoyl-CoA_hydra/iso"/>
</dbReference>
<gene>
    <name evidence="2" type="ORF">DIU77_016710</name>
</gene>
<dbReference type="SUPFAM" id="SSF52096">
    <property type="entry name" value="ClpP/crotonase"/>
    <property type="match status" value="1"/>
</dbReference>
<dbReference type="AlphaFoldDB" id="A0ABD6FIN2"/>
<dbReference type="Gene3D" id="1.10.12.10">
    <property type="entry name" value="Lyase 2-enoyl-coa Hydratase, Chain A, domain 2"/>
    <property type="match status" value="1"/>
</dbReference>
<dbReference type="Proteomes" id="UP000249324">
    <property type="component" value="Unassembled WGS sequence"/>
</dbReference>